<evidence type="ECO:0000313" key="4">
    <source>
        <dbReference type="Proteomes" id="UP001500943"/>
    </source>
</evidence>
<evidence type="ECO:0000259" key="2">
    <source>
        <dbReference type="SMART" id="SM00922"/>
    </source>
</evidence>
<dbReference type="SMART" id="SM00922">
    <property type="entry name" value="MR_MLE"/>
    <property type="match status" value="1"/>
</dbReference>
<dbReference type="Gene3D" id="3.20.20.120">
    <property type="entry name" value="Enolase-like C-terminal domain"/>
    <property type="match status" value="1"/>
</dbReference>
<protein>
    <submittedName>
        <fullName evidence="3">Enolase C-terminal domain-like protein</fullName>
    </submittedName>
</protein>
<dbReference type="InterPro" id="IPR013342">
    <property type="entry name" value="Mandelate_racemase_C"/>
</dbReference>
<dbReference type="InterPro" id="IPR034593">
    <property type="entry name" value="DgoD-like"/>
</dbReference>
<reference evidence="3 4" key="1">
    <citation type="journal article" date="2019" name="Int. J. Syst. Evol. Microbiol.">
        <title>The Global Catalogue of Microorganisms (GCM) 10K type strain sequencing project: providing services to taxonomists for standard genome sequencing and annotation.</title>
        <authorList>
            <consortium name="The Broad Institute Genomics Platform"/>
            <consortium name="The Broad Institute Genome Sequencing Center for Infectious Disease"/>
            <person name="Wu L."/>
            <person name="Ma J."/>
        </authorList>
    </citation>
    <scope>NUCLEOTIDE SEQUENCE [LARGE SCALE GENOMIC DNA]</scope>
    <source>
        <strain evidence="3 4">JCM 12762</strain>
    </source>
</reference>
<dbReference type="InterPro" id="IPR036849">
    <property type="entry name" value="Enolase-like_C_sf"/>
</dbReference>
<keyword evidence="1" id="KW-0456">Lyase</keyword>
<dbReference type="Pfam" id="PF13378">
    <property type="entry name" value="MR_MLE_C"/>
    <property type="match status" value="1"/>
</dbReference>
<proteinExistence type="predicted"/>
<dbReference type="PANTHER" id="PTHR48080:SF2">
    <property type="entry name" value="D-GALACTONATE DEHYDRATASE"/>
    <property type="match status" value="1"/>
</dbReference>
<dbReference type="Pfam" id="PF02746">
    <property type="entry name" value="MR_MLE_N"/>
    <property type="match status" value="1"/>
</dbReference>
<evidence type="ECO:0000313" key="3">
    <source>
        <dbReference type="EMBL" id="GAA1213403.1"/>
    </source>
</evidence>
<keyword evidence="4" id="KW-1185">Reference proteome</keyword>
<accession>A0ABN1VIV4</accession>
<name>A0ABN1VIV4_9MICO</name>
<dbReference type="InterPro" id="IPR013341">
    <property type="entry name" value="Mandelate_racemase_N_dom"/>
</dbReference>
<dbReference type="InterPro" id="IPR029017">
    <property type="entry name" value="Enolase-like_N"/>
</dbReference>
<organism evidence="3 4">
    <name type="scientific">Rhodoglobus aureus</name>
    <dbReference type="NCBI Taxonomy" id="191497"/>
    <lineage>
        <taxon>Bacteria</taxon>
        <taxon>Bacillati</taxon>
        <taxon>Actinomycetota</taxon>
        <taxon>Actinomycetes</taxon>
        <taxon>Micrococcales</taxon>
        <taxon>Microbacteriaceae</taxon>
        <taxon>Rhodoglobus</taxon>
    </lineage>
</organism>
<comment type="caution">
    <text evidence="3">The sequence shown here is derived from an EMBL/GenBank/DDBJ whole genome shotgun (WGS) entry which is preliminary data.</text>
</comment>
<evidence type="ECO:0000256" key="1">
    <source>
        <dbReference type="ARBA" id="ARBA00023239"/>
    </source>
</evidence>
<dbReference type="SUPFAM" id="SSF54826">
    <property type="entry name" value="Enolase N-terminal domain-like"/>
    <property type="match status" value="1"/>
</dbReference>
<dbReference type="Gene3D" id="3.30.390.10">
    <property type="entry name" value="Enolase-like, N-terminal domain"/>
    <property type="match status" value="1"/>
</dbReference>
<dbReference type="PANTHER" id="PTHR48080">
    <property type="entry name" value="D-GALACTONATE DEHYDRATASE-RELATED"/>
    <property type="match status" value="1"/>
</dbReference>
<dbReference type="Proteomes" id="UP001500943">
    <property type="component" value="Unassembled WGS sequence"/>
</dbReference>
<dbReference type="EMBL" id="BAAAKW010000019">
    <property type="protein sequence ID" value="GAA1213403.1"/>
    <property type="molecule type" value="Genomic_DNA"/>
</dbReference>
<sequence length="364" mass="39432">MAIDSAPWYGKSTPAGEQKSFQFPLLEITSDSGISGYSTGYCPLGQGRGAAQQLIDVYSRVLIGRDPTGIEAIWQDMRRMNRHLYALSDASTGQIDVALWDLKGKALGSSIGTLLGRTRDSVGAYGTGSYFLESPEETAREALLIRDRGYSGAKFNMFQGPAIDIPKLEAARDAVGPDFSLMLDASNHLSYADALTTGRALGRLDFDWFEEPLYDRQLGQLLELRKALDVPILGAETVSLMELADAMTRSTFDLVRGDVYIKAGVTGLVKAIGMTDLLGVGLEIHACASPLLDIANLHVACATATTDRLEVHHEMFRFGVLDNPMVLDSEGRLTCPDGPGLGVEMGWDWIDDHTVELVIADPLA</sequence>
<dbReference type="SUPFAM" id="SSF51604">
    <property type="entry name" value="Enolase C-terminal domain-like"/>
    <property type="match status" value="1"/>
</dbReference>
<gene>
    <name evidence="3" type="ORF">GCM10009655_10810</name>
</gene>
<feature type="domain" description="Mandelate racemase/muconate lactonizing enzyme C-terminal" evidence="2">
    <location>
        <begin position="135"/>
        <end position="231"/>
    </location>
</feature>
<dbReference type="InterPro" id="IPR029065">
    <property type="entry name" value="Enolase_C-like"/>
</dbReference>